<feature type="compositionally biased region" description="Low complexity" evidence="2">
    <location>
        <begin position="1275"/>
        <end position="1293"/>
    </location>
</feature>
<feature type="compositionally biased region" description="Low complexity" evidence="2">
    <location>
        <begin position="1154"/>
        <end position="1167"/>
    </location>
</feature>
<feature type="coiled-coil region" evidence="1">
    <location>
        <begin position="665"/>
        <end position="749"/>
    </location>
</feature>
<feature type="region of interest" description="Disordered" evidence="2">
    <location>
        <begin position="159"/>
        <end position="220"/>
    </location>
</feature>
<feature type="compositionally biased region" description="Polar residues" evidence="2">
    <location>
        <begin position="169"/>
        <end position="183"/>
    </location>
</feature>
<feature type="compositionally biased region" description="Polar residues" evidence="2">
    <location>
        <begin position="195"/>
        <end position="220"/>
    </location>
</feature>
<feature type="compositionally biased region" description="Basic residues" evidence="2">
    <location>
        <begin position="908"/>
        <end position="917"/>
    </location>
</feature>
<evidence type="ECO:0000313" key="3">
    <source>
        <dbReference type="EMBL" id="ORZ07936.1"/>
    </source>
</evidence>
<feature type="compositionally biased region" description="Low complexity" evidence="2">
    <location>
        <begin position="918"/>
        <end position="927"/>
    </location>
</feature>
<feature type="region of interest" description="Disordered" evidence="2">
    <location>
        <begin position="763"/>
        <end position="814"/>
    </location>
</feature>
<protein>
    <submittedName>
        <fullName evidence="3">Uncharacterized protein</fullName>
    </submittedName>
</protein>
<comment type="caution">
    <text evidence="3">The sequence shown here is derived from an EMBL/GenBank/DDBJ whole genome shotgun (WGS) entry which is preliminary data.</text>
</comment>
<evidence type="ECO:0000256" key="1">
    <source>
        <dbReference type="SAM" id="Coils"/>
    </source>
</evidence>
<keyword evidence="4" id="KW-1185">Reference proteome</keyword>
<feature type="region of interest" description="Disordered" evidence="2">
    <location>
        <begin position="1127"/>
        <end position="1167"/>
    </location>
</feature>
<dbReference type="Proteomes" id="UP000193648">
    <property type="component" value="Unassembled WGS sequence"/>
</dbReference>
<dbReference type="GeneID" id="33572294"/>
<feature type="compositionally biased region" description="Polar residues" evidence="2">
    <location>
        <begin position="795"/>
        <end position="809"/>
    </location>
</feature>
<feature type="compositionally biased region" description="Basic and acidic residues" evidence="2">
    <location>
        <begin position="1020"/>
        <end position="1032"/>
    </location>
</feature>
<proteinExistence type="predicted"/>
<feature type="region of interest" description="Disordered" evidence="2">
    <location>
        <begin position="1269"/>
        <end position="1305"/>
    </location>
</feature>
<organism evidence="3 4">
    <name type="scientific">Lobosporangium transversale</name>
    <dbReference type="NCBI Taxonomy" id="64571"/>
    <lineage>
        <taxon>Eukaryota</taxon>
        <taxon>Fungi</taxon>
        <taxon>Fungi incertae sedis</taxon>
        <taxon>Mucoromycota</taxon>
        <taxon>Mortierellomycotina</taxon>
        <taxon>Mortierellomycetes</taxon>
        <taxon>Mortierellales</taxon>
        <taxon>Mortierellaceae</taxon>
        <taxon>Lobosporangium</taxon>
    </lineage>
</organism>
<feature type="compositionally biased region" description="Polar residues" evidence="2">
    <location>
        <begin position="933"/>
        <end position="944"/>
    </location>
</feature>
<feature type="region of interest" description="Disordered" evidence="2">
    <location>
        <begin position="906"/>
        <end position="1086"/>
    </location>
</feature>
<feature type="region of interest" description="Disordered" evidence="2">
    <location>
        <begin position="1"/>
        <end position="41"/>
    </location>
</feature>
<dbReference type="RefSeq" id="XP_021878170.1">
    <property type="nucleotide sequence ID" value="XM_022030452.1"/>
</dbReference>
<evidence type="ECO:0000313" key="4">
    <source>
        <dbReference type="Proteomes" id="UP000193648"/>
    </source>
</evidence>
<dbReference type="EMBL" id="MCFF01000039">
    <property type="protein sequence ID" value="ORZ07936.1"/>
    <property type="molecule type" value="Genomic_DNA"/>
</dbReference>
<feature type="compositionally biased region" description="Polar residues" evidence="2">
    <location>
        <begin position="360"/>
        <end position="371"/>
    </location>
</feature>
<accession>A0A1Y2GHR2</accession>
<dbReference type="PANTHER" id="PTHR20916">
    <property type="entry name" value="CYSTEINE AND GLYCINE-RICH PROTEIN 2 BINDING PROTEIN"/>
    <property type="match status" value="1"/>
</dbReference>
<evidence type="ECO:0000256" key="2">
    <source>
        <dbReference type="SAM" id="MobiDB-lite"/>
    </source>
</evidence>
<dbReference type="OrthoDB" id="2398825at2759"/>
<gene>
    <name evidence="3" type="ORF">BCR41DRAFT_424563</name>
</gene>
<dbReference type="InParanoid" id="A0A1Y2GHR2"/>
<feature type="compositionally biased region" description="Polar residues" evidence="2">
    <location>
        <begin position="981"/>
        <end position="991"/>
    </location>
</feature>
<feature type="compositionally biased region" description="Basic and acidic residues" evidence="2">
    <location>
        <begin position="185"/>
        <end position="194"/>
    </location>
</feature>
<feature type="compositionally biased region" description="Acidic residues" evidence="2">
    <location>
        <begin position="1076"/>
        <end position="1086"/>
    </location>
</feature>
<dbReference type="GO" id="GO:0004402">
    <property type="term" value="F:histone acetyltransferase activity"/>
    <property type="evidence" value="ECO:0007669"/>
    <property type="project" value="TreeGrafter"/>
</dbReference>
<feature type="compositionally biased region" description="Acidic residues" evidence="2">
    <location>
        <begin position="1057"/>
        <end position="1066"/>
    </location>
</feature>
<feature type="region of interest" description="Disordered" evidence="2">
    <location>
        <begin position="237"/>
        <end position="277"/>
    </location>
</feature>
<sequence>MTSHQSGSTRAYDFDYHNNSYSREQSPVDLHRNRHKGPKALKPSQLQHIDSDPNVNTLSNYNLIQKPDRFLKVEEEHVGGMDRSLYKTNATSKDITNLDMGIAGFHRDKNDDGQGNLVGAINIAEHCRRNTATPPPFQHQRIQHSRSHYGYDLLQKLNRQEQQQQEAQYSSTRQESTDSQSTAMMHHDRDKETSRFTPSPTATSMKSRPNGMSSSAEVANTTNNSVGSKFLEQTNFTPFQSQTPPQQFQHDTRNRSGSAPSKIIQRTSTFPTTSMPSMPISVSVLLPPSPRVQQQQFPSPGRSVISDIQCDVSLPTKTRWEYDESISPIASTPDQEHFHYTNETNNSNISHASKREDSSETGSRPHTPQRSSSIFDFLRFRKFSIPKSSSQHHQAAAQVASVVNATSAASTSGSPGRKANFPLLDAPPPIAKSRMSGLSFGSLIPQPTRKQSLDAQAMNVCQTRAAHTSSSQGLITPGGPILSSVSAPSISDSGWYLPPTQIHSLADHAPSFNTGATTTPVLAMTASPTSTPVPTPVAKPQSTLSKVAAAVASVTVGKRRPSVVSGIEPGKDSSVRHQSIAGYKTSGYDSHRSSVGSSWLGHGHGPGLDQEQLSHHVIYMKSERSLPELQGYIETLYHTILNKNMTLEHSKKQTSALQKELGQTYLKADEERQALTKELDQTKEKIATMERNFLLWRSKVHSDQQAQQEDFFHERIVKQDRIEKLEETLSNSQEEAMRLRNRLLSLEYDNSYVGLTAFLPGNSDTNNNSNDNNNNNNNNNNNSNSINNSEDSFFSEDTIQDSGSPSVNPSIGYGPITIAAHKRRSDDSRIMERKSQALENQVHDLKRLLETEKQNRQRDLMEFRRKMHEKCAKLERELQAAKMESLMYMEMMHEIVTENDDLRQKVKEAKRKVRRQGNRNQNSQSNSGCGGSDASQCNESISDSGKSKFRNDNFRSNEIDSNNGYEDDDDNEDDSLEELNQTSPSNANNLEEQLEGGDRHKDLYHMSSNNDDPYITVDNGVDKDIDSDDYHSVRYNYVGADDNNNDDSIDNSHNGGDEDGSGDGDTDSGNTYEGLQSEDERDENYSAEDPIYVADILRQCNIDWLQYPEYASHRLIVVKDMQREDNHSELQQHRISTFQQGQRQSEGECNHNHQQQLTTELQSQLPQHQSNDSDGFYYCYVMAQFLSSASAVFRDFFLVHREDSSNNEEINHNRLNCLRWIPESEACQIPFPLEQSPGLSREQLRQPQPPSSPLASNVMGLLNSKAYKGLDGQQGESRNSSNSNNNGNNNSNNNEREEEGEEDGNYRKTPLLELCLPYPNHFEGLLRVMYDMDLERWTQENFSSDTIGEVFENVCRLECSTYLTLHCLKYFGAIKTMMSREQLARSSMRQLQEIYKRALDSNLLTLDE</sequence>
<keyword evidence="1" id="KW-0175">Coiled coil</keyword>
<reference evidence="3 4" key="1">
    <citation type="submission" date="2016-07" db="EMBL/GenBank/DDBJ databases">
        <title>Pervasive Adenine N6-methylation of Active Genes in Fungi.</title>
        <authorList>
            <consortium name="DOE Joint Genome Institute"/>
            <person name="Mondo S.J."/>
            <person name="Dannebaum R.O."/>
            <person name="Kuo R.C."/>
            <person name="Labutti K."/>
            <person name="Haridas S."/>
            <person name="Kuo A."/>
            <person name="Salamov A."/>
            <person name="Ahrendt S.R."/>
            <person name="Lipzen A."/>
            <person name="Sullivan W."/>
            <person name="Andreopoulos W.B."/>
            <person name="Clum A."/>
            <person name="Lindquist E."/>
            <person name="Daum C."/>
            <person name="Ramamoorthy G.K."/>
            <person name="Gryganskyi A."/>
            <person name="Culley D."/>
            <person name="Magnuson J.K."/>
            <person name="James T.Y."/>
            <person name="O'Malley M.A."/>
            <person name="Stajich J.E."/>
            <person name="Spatafora J.W."/>
            <person name="Visel A."/>
            <person name="Grigoriev I.V."/>
        </authorList>
    </citation>
    <scope>NUCLEOTIDE SEQUENCE [LARGE SCALE GENOMIC DNA]</scope>
    <source>
        <strain evidence="3 4">NRRL 3116</strain>
    </source>
</reference>
<feature type="compositionally biased region" description="Low complexity" evidence="2">
    <location>
        <begin position="763"/>
        <end position="792"/>
    </location>
</feature>
<feature type="compositionally biased region" description="Acidic residues" evidence="2">
    <location>
        <begin position="965"/>
        <end position="977"/>
    </location>
</feature>
<feature type="compositionally biased region" description="Low complexity" evidence="2">
    <location>
        <begin position="237"/>
        <end position="249"/>
    </location>
</feature>
<name>A0A1Y2GHR2_9FUNG</name>
<feature type="compositionally biased region" description="Polar residues" evidence="2">
    <location>
        <begin position="341"/>
        <end position="351"/>
    </location>
</feature>
<feature type="compositionally biased region" description="Polar residues" evidence="2">
    <location>
        <begin position="1133"/>
        <end position="1144"/>
    </location>
</feature>
<feature type="compositionally biased region" description="Low complexity" evidence="2">
    <location>
        <begin position="267"/>
        <end position="277"/>
    </location>
</feature>
<dbReference type="PANTHER" id="PTHR20916:SF26">
    <property type="entry name" value="CYSTEINE-RICH PROTEIN 2-BINDING PROTEIN"/>
    <property type="match status" value="1"/>
</dbReference>
<feature type="compositionally biased region" description="Basic and acidic residues" evidence="2">
    <location>
        <begin position="945"/>
        <end position="958"/>
    </location>
</feature>
<feature type="region of interest" description="Disordered" evidence="2">
    <location>
        <begin position="330"/>
        <end position="371"/>
    </location>
</feature>